<protein>
    <recommendedName>
        <fullName evidence="1">Ribosomal RNA methyltransferase FtsJ domain-containing protein</fullName>
    </recommendedName>
</protein>
<dbReference type="Pfam" id="PF01728">
    <property type="entry name" value="FtsJ"/>
    <property type="match status" value="1"/>
</dbReference>
<dbReference type="GO" id="GO:0008168">
    <property type="term" value="F:methyltransferase activity"/>
    <property type="evidence" value="ECO:0007669"/>
    <property type="project" value="InterPro"/>
</dbReference>
<evidence type="ECO:0000259" key="1">
    <source>
        <dbReference type="Pfam" id="PF01728"/>
    </source>
</evidence>
<name>A0AAV1TCQ2_9STRA</name>
<dbReference type="InterPro" id="IPR029063">
    <property type="entry name" value="SAM-dependent_MTases_sf"/>
</dbReference>
<organism evidence="2 3">
    <name type="scientific">Peronospora matthiolae</name>
    <dbReference type="NCBI Taxonomy" id="2874970"/>
    <lineage>
        <taxon>Eukaryota</taxon>
        <taxon>Sar</taxon>
        <taxon>Stramenopiles</taxon>
        <taxon>Oomycota</taxon>
        <taxon>Peronosporomycetes</taxon>
        <taxon>Peronosporales</taxon>
        <taxon>Peronosporaceae</taxon>
        <taxon>Peronospora</taxon>
    </lineage>
</organism>
<proteinExistence type="predicted"/>
<evidence type="ECO:0000313" key="2">
    <source>
        <dbReference type="EMBL" id="CAK7911369.1"/>
    </source>
</evidence>
<dbReference type="EMBL" id="CAKLBY020000036">
    <property type="protein sequence ID" value="CAK7911369.1"/>
    <property type="molecule type" value="Genomic_DNA"/>
</dbReference>
<feature type="domain" description="Ribosomal RNA methyltransferase FtsJ" evidence="1">
    <location>
        <begin position="2"/>
        <end position="51"/>
    </location>
</feature>
<reference evidence="2" key="1">
    <citation type="submission" date="2024-01" db="EMBL/GenBank/DDBJ databases">
        <authorList>
            <person name="Webb A."/>
        </authorList>
    </citation>
    <scope>NUCLEOTIDE SEQUENCE</scope>
    <source>
        <strain evidence="2">Pm1</strain>
    </source>
</reference>
<dbReference type="InterPro" id="IPR002877">
    <property type="entry name" value="RNA_MeTrfase_FtsJ_dom"/>
</dbReference>
<comment type="caution">
    <text evidence="2">The sequence shown here is derived from an EMBL/GenBank/DDBJ whole genome shotgun (WGS) entry which is preliminary data.</text>
</comment>
<accession>A0AAV1TCQ2</accession>
<dbReference type="Gene3D" id="3.40.50.150">
    <property type="entry name" value="Vaccinia Virus protein VP39"/>
    <property type="match status" value="1"/>
</dbReference>
<dbReference type="GO" id="GO:0032259">
    <property type="term" value="P:methylation"/>
    <property type="evidence" value="ECO:0007669"/>
    <property type="project" value="InterPro"/>
</dbReference>
<dbReference type="AlphaFoldDB" id="A0AAV1TCQ2"/>
<evidence type="ECO:0000313" key="3">
    <source>
        <dbReference type="Proteomes" id="UP001162060"/>
    </source>
</evidence>
<dbReference type="Proteomes" id="UP001162060">
    <property type="component" value="Unassembled WGS sequence"/>
</dbReference>
<sequence length="53" mass="5811">MADVVLGDMAPSVSDNFLSDSRPQSRLCHNAHEKAELYLRPGVKFVAKVLHCG</sequence>
<gene>
    <name evidence="2" type="ORF">PM001_LOCUS4352</name>
</gene>